<dbReference type="OrthoDB" id="9807890at2"/>
<evidence type="ECO:0000259" key="1">
    <source>
        <dbReference type="Pfam" id="PF00149"/>
    </source>
</evidence>
<dbReference type="CDD" id="cd00144">
    <property type="entry name" value="MPP_PPP_family"/>
    <property type="match status" value="1"/>
</dbReference>
<dbReference type="PANTHER" id="PTHR42850:SF4">
    <property type="entry name" value="ZINC-DEPENDENT ENDOPOLYPHOSPHATASE"/>
    <property type="match status" value="1"/>
</dbReference>
<evidence type="ECO:0000313" key="3">
    <source>
        <dbReference type="Proteomes" id="UP000295717"/>
    </source>
</evidence>
<dbReference type="InterPro" id="IPR029052">
    <property type="entry name" value="Metallo-depent_PP-like"/>
</dbReference>
<keyword evidence="3" id="KW-1185">Reference proteome</keyword>
<dbReference type="Gene3D" id="3.60.21.10">
    <property type="match status" value="1"/>
</dbReference>
<dbReference type="RefSeq" id="WP_132976878.1">
    <property type="nucleotide sequence ID" value="NZ_SMAO01000004.1"/>
</dbReference>
<dbReference type="InterPro" id="IPR050126">
    <property type="entry name" value="Ap4A_hydrolase"/>
</dbReference>
<sequence>MLNLFRKNQASTDAAGCPRTPEDMRIYAIGDIHGRDDLLRLLHERILNDATRHPYRQKIAIYLGDYVDRGPASYDVLERLITCPLPDFTSIHLMGNHEQVMRNFMRHPEAHSSWILYGGLAALSSYGVSTRIQNAPKPLHQVAEELALRMPAHQLDFLDRLETWRVFGDYCFVHAGIRPNIPLERQNPDDLIWIRDEFLHYAKPHPKVVVHGHQICDEPEVKSNRIGIDTGAFATGRLTCLVLDGEEQTFIDTRRLP</sequence>
<protein>
    <submittedName>
        <fullName evidence="2">Serine/threonine protein phosphatase 1</fullName>
    </submittedName>
</protein>
<dbReference type="Proteomes" id="UP000295717">
    <property type="component" value="Unassembled WGS sequence"/>
</dbReference>
<feature type="domain" description="Calcineurin-like phosphoesterase" evidence="1">
    <location>
        <begin position="24"/>
        <end position="214"/>
    </location>
</feature>
<name>A0A4V2V1I0_9GAMM</name>
<dbReference type="GO" id="GO:0005737">
    <property type="term" value="C:cytoplasm"/>
    <property type="evidence" value="ECO:0007669"/>
    <property type="project" value="TreeGrafter"/>
</dbReference>
<dbReference type="EMBL" id="SMAO01000004">
    <property type="protein sequence ID" value="TCT21272.1"/>
    <property type="molecule type" value="Genomic_DNA"/>
</dbReference>
<dbReference type="AlphaFoldDB" id="A0A4V2V1I0"/>
<dbReference type="InterPro" id="IPR004843">
    <property type="entry name" value="Calcineurin-like_PHP"/>
</dbReference>
<comment type="caution">
    <text evidence="2">The sequence shown here is derived from an EMBL/GenBank/DDBJ whole genome shotgun (WGS) entry which is preliminary data.</text>
</comment>
<dbReference type="PANTHER" id="PTHR42850">
    <property type="entry name" value="METALLOPHOSPHOESTERASE"/>
    <property type="match status" value="1"/>
</dbReference>
<gene>
    <name evidence="2" type="ORF">EDC35_104127</name>
</gene>
<proteinExistence type="predicted"/>
<dbReference type="GO" id="GO:0110154">
    <property type="term" value="P:RNA decapping"/>
    <property type="evidence" value="ECO:0007669"/>
    <property type="project" value="TreeGrafter"/>
</dbReference>
<reference evidence="2 3" key="1">
    <citation type="submission" date="2019-03" db="EMBL/GenBank/DDBJ databases">
        <title>Genomic Encyclopedia of Type Strains, Phase IV (KMG-IV): sequencing the most valuable type-strain genomes for metagenomic binning, comparative biology and taxonomic classification.</title>
        <authorList>
            <person name="Goeker M."/>
        </authorList>
    </citation>
    <scope>NUCLEOTIDE SEQUENCE [LARGE SCALE GENOMIC DNA]</scope>
    <source>
        <strain evidence="2 3">DSM 13587</strain>
    </source>
</reference>
<dbReference type="GO" id="GO:0008803">
    <property type="term" value="F:bis(5'-nucleosyl)-tetraphosphatase (symmetrical) activity"/>
    <property type="evidence" value="ECO:0007669"/>
    <property type="project" value="TreeGrafter"/>
</dbReference>
<accession>A0A4V2V1I0</accession>
<evidence type="ECO:0000313" key="2">
    <source>
        <dbReference type="EMBL" id="TCT21272.1"/>
    </source>
</evidence>
<dbReference type="GO" id="GO:0016791">
    <property type="term" value="F:phosphatase activity"/>
    <property type="evidence" value="ECO:0007669"/>
    <property type="project" value="TreeGrafter"/>
</dbReference>
<dbReference type="Pfam" id="PF00149">
    <property type="entry name" value="Metallophos"/>
    <property type="match status" value="1"/>
</dbReference>
<organism evidence="2 3">
    <name type="scientific">Thiobaca trueperi</name>
    <dbReference type="NCBI Taxonomy" id="127458"/>
    <lineage>
        <taxon>Bacteria</taxon>
        <taxon>Pseudomonadati</taxon>
        <taxon>Pseudomonadota</taxon>
        <taxon>Gammaproteobacteria</taxon>
        <taxon>Chromatiales</taxon>
        <taxon>Chromatiaceae</taxon>
        <taxon>Thiobaca</taxon>
    </lineage>
</organism>
<dbReference type="SUPFAM" id="SSF56300">
    <property type="entry name" value="Metallo-dependent phosphatases"/>
    <property type="match status" value="1"/>
</dbReference>